<gene>
    <name evidence="4" type="ORF">O0I10_002844</name>
</gene>
<feature type="domain" description="SPT23/MGA2-like DNA-binding" evidence="3">
    <location>
        <begin position="52"/>
        <end position="254"/>
    </location>
</feature>
<name>A0AAD7VAS5_9FUNG</name>
<feature type="compositionally biased region" description="Basic residues" evidence="1">
    <location>
        <begin position="411"/>
        <end position="426"/>
    </location>
</feature>
<dbReference type="Proteomes" id="UP001234581">
    <property type="component" value="Unassembled WGS sequence"/>
</dbReference>
<sequence length="587" mass="63897">MQDHRYQSTPSSNVPLSGNVGLYSTPCSFPNNNSASSPLLGGTQVQPASEGLQIRVVGAPDKSRVETQARLCIQLLTSSGTKVSNWSYLKLPERLLSRSRLKRAIQQQQQQRVSTATPPSSPEGVNGILLSDESQVLHLDARVVCATQREQPVYVCPACIQRERKRAERSKTGNSQNSRRLLDIPEQDRILLFNCGPMVNFTSGDAILPTRIACYCRHHNEKVGFKIEFTMRDHKGNVIATGLSPPILITDDHKSTRQKKGNASTTTSTCIQPQRKRTRLSSMDDEPTSTNKSPRLQHPSTTTTTTTTPPLTSSSRPGSLSPLPLLADSQLLSSAPSSALPTPCDERRLSSLFDTTSCCNDTPSTMLPITTTTSTTQPHSHPLEHPNQSIPSTPTATAVVPSSYISPSLLHHPHHPHHHHPHHHQPTKPTPQLDRLVPAHGSTYGGSEVTILGSGFYRGITCLFGEHAATTIYWNPNTLVCILPPAVQPGPVVVSFKEHSVVLDRSTSNALTQPLSDNTSNKQVPIFTYQDTNDNALLELALQVVGLKSTGKLQDAKKIAMQIVQQAGDPIFLTPSSSSSHSSQQHL</sequence>
<evidence type="ECO:0000259" key="2">
    <source>
        <dbReference type="Pfam" id="PF01833"/>
    </source>
</evidence>
<feature type="region of interest" description="Disordered" evidence="1">
    <location>
        <begin position="106"/>
        <end position="125"/>
    </location>
</feature>
<dbReference type="EMBL" id="JARTCD010000008">
    <property type="protein sequence ID" value="KAJ8661576.1"/>
    <property type="molecule type" value="Genomic_DNA"/>
</dbReference>
<evidence type="ECO:0000313" key="5">
    <source>
        <dbReference type="Proteomes" id="UP001234581"/>
    </source>
</evidence>
<comment type="caution">
    <text evidence="4">The sequence shown here is derived from an EMBL/GenBank/DDBJ whole genome shotgun (WGS) entry which is preliminary data.</text>
</comment>
<dbReference type="Gene3D" id="2.60.40.10">
    <property type="entry name" value="Immunoglobulins"/>
    <property type="match status" value="1"/>
</dbReference>
<organism evidence="4 5">
    <name type="scientific">Lichtheimia ornata</name>
    <dbReference type="NCBI Taxonomy" id="688661"/>
    <lineage>
        <taxon>Eukaryota</taxon>
        <taxon>Fungi</taxon>
        <taxon>Fungi incertae sedis</taxon>
        <taxon>Mucoromycota</taxon>
        <taxon>Mucoromycotina</taxon>
        <taxon>Mucoromycetes</taxon>
        <taxon>Mucorales</taxon>
        <taxon>Lichtheimiaceae</taxon>
        <taxon>Lichtheimia</taxon>
    </lineage>
</organism>
<accession>A0AAD7VAS5</accession>
<dbReference type="CDD" id="cd00102">
    <property type="entry name" value="IPT"/>
    <property type="match status" value="1"/>
</dbReference>
<feature type="domain" description="IPT/TIG" evidence="2">
    <location>
        <begin position="431"/>
        <end position="504"/>
    </location>
</feature>
<feature type="region of interest" description="Disordered" evidence="1">
    <location>
        <begin position="242"/>
        <end position="324"/>
    </location>
</feature>
<dbReference type="AlphaFoldDB" id="A0AAD7VAS5"/>
<dbReference type="SUPFAM" id="SSF81296">
    <property type="entry name" value="E set domains"/>
    <property type="match status" value="1"/>
</dbReference>
<dbReference type="InterPro" id="IPR014756">
    <property type="entry name" value="Ig_E-set"/>
</dbReference>
<dbReference type="Pfam" id="PF01833">
    <property type="entry name" value="TIG"/>
    <property type="match status" value="1"/>
</dbReference>
<protein>
    <recommendedName>
        <fullName evidence="6">IPT/TIG domain-containing protein</fullName>
    </recommendedName>
</protein>
<dbReference type="Pfam" id="PF25603">
    <property type="entry name" value="SPT23_MGA2_DBD"/>
    <property type="match status" value="1"/>
</dbReference>
<feature type="compositionally biased region" description="Low complexity" evidence="1">
    <location>
        <begin position="299"/>
        <end position="324"/>
    </location>
</feature>
<feature type="region of interest" description="Disordered" evidence="1">
    <location>
        <begin position="372"/>
        <end position="431"/>
    </location>
</feature>
<dbReference type="GeneID" id="83210258"/>
<proteinExistence type="predicted"/>
<keyword evidence="5" id="KW-1185">Reference proteome</keyword>
<feature type="compositionally biased region" description="Polar residues" evidence="1">
    <location>
        <begin position="261"/>
        <end position="272"/>
    </location>
</feature>
<dbReference type="RefSeq" id="XP_058346489.1">
    <property type="nucleotide sequence ID" value="XM_058482922.1"/>
</dbReference>
<dbReference type="InterPro" id="IPR057962">
    <property type="entry name" value="SPT23_MGA2_DBD"/>
</dbReference>
<reference evidence="4 5" key="1">
    <citation type="submission" date="2023-03" db="EMBL/GenBank/DDBJ databases">
        <title>Genome sequence of Lichtheimia ornata CBS 291.66.</title>
        <authorList>
            <person name="Mohabir J.T."/>
            <person name="Shea T.P."/>
            <person name="Kurbessoian T."/>
            <person name="Berby B."/>
            <person name="Fontaine J."/>
            <person name="Livny J."/>
            <person name="Gnirke A."/>
            <person name="Stajich J.E."/>
            <person name="Cuomo C.A."/>
        </authorList>
    </citation>
    <scope>NUCLEOTIDE SEQUENCE [LARGE SCALE GENOMIC DNA]</scope>
    <source>
        <strain evidence="4">CBS 291.66</strain>
    </source>
</reference>
<evidence type="ECO:0000256" key="1">
    <source>
        <dbReference type="SAM" id="MobiDB-lite"/>
    </source>
</evidence>
<feature type="compositionally biased region" description="Polar residues" evidence="1">
    <location>
        <begin position="386"/>
        <end position="396"/>
    </location>
</feature>
<dbReference type="InterPro" id="IPR002909">
    <property type="entry name" value="IPT_dom"/>
</dbReference>
<dbReference type="InterPro" id="IPR013783">
    <property type="entry name" value="Ig-like_fold"/>
</dbReference>
<evidence type="ECO:0000313" key="4">
    <source>
        <dbReference type="EMBL" id="KAJ8661576.1"/>
    </source>
</evidence>
<evidence type="ECO:0008006" key="6">
    <source>
        <dbReference type="Google" id="ProtNLM"/>
    </source>
</evidence>
<evidence type="ECO:0000259" key="3">
    <source>
        <dbReference type="Pfam" id="PF25603"/>
    </source>
</evidence>